<evidence type="ECO:0000313" key="27">
    <source>
        <dbReference type="Proteomes" id="UP001164929"/>
    </source>
</evidence>
<feature type="domain" description="Bulb-type lectin" evidence="24">
    <location>
        <begin position="42"/>
        <end position="172"/>
    </location>
</feature>
<proteinExistence type="predicted"/>
<keyword evidence="9" id="KW-0430">Lectin</keyword>
<comment type="subcellular location">
    <subcellularLocation>
        <location evidence="1">Membrane</location>
        <topology evidence="1">Single-pass type I membrane protein</topology>
    </subcellularLocation>
</comment>
<dbReference type="PROSITE" id="PS00108">
    <property type="entry name" value="PROTEIN_KINASE_ST"/>
    <property type="match status" value="1"/>
</dbReference>
<evidence type="ECO:0000256" key="11">
    <source>
        <dbReference type="ARBA" id="ARBA00022777"/>
    </source>
</evidence>
<evidence type="ECO:0000256" key="15">
    <source>
        <dbReference type="ARBA" id="ARBA00023157"/>
    </source>
</evidence>
<evidence type="ECO:0000256" key="14">
    <source>
        <dbReference type="ARBA" id="ARBA00023136"/>
    </source>
</evidence>
<dbReference type="SMART" id="SM00108">
    <property type="entry name" value="B_lectin"/>
    <property type="match status" value="3"/>
</dbReference>
<comment type="caution">
    <text evidence="26">The sequence shown here is derived from an EMBL/GenBank/DDBJ whole genome shotgun (WGS) entry which is preliminary data.</text>
</comment>
<comment type="catalytic activity">
    <reaction evidence="18">
        <text>L-threonyl-[protein] + ATP = O-phospho-L-threonyl-[protein] + ADP + H(+)</text>
        <dbReference type="Rhea" id="RHEA:46608"/>
        <dbReference type="Rhea" id="RHEA-COMP:11060"/>
        <dbReference type="Rhea" id="RHEA-COMP:11605"/>
        <dbReference type="ChEBI" id="CHEBI:15378"/>
        <dbReference type="ChEBI" id="CHEBI:30013"/>
        <dbReference type="ChEBI" id="CHEBI:30616"/>
        <dbReference type="ChEBI" id="CHEBI:61977"/>
        <dbReference type="ChEBI" id="CHEBI:456216"/>
        <dbReference type="EC" id="2.7.11.1"/>
    </reaction>
</comment>
<dbReference type="InterPro" id="IPR051343">
    <property type="entry name" value="G-type_lectin_kinases/EP1-like"/>
</dbReference>
<feature type="binding site" evidence="20">
    <location>
        <position position="812"/>
    </location>
    <ligand>
        <name>ATP</name>
        <dbReference type="ChEBI" id="CHEBI:30616"/>
    </ligand>
</feature>
<dbReference type="Gene3D" id="1.10.510.10">
    <property type="entry name" value="Transferase(Phosphotransferase) domain 1"/>
    <property type="match status" value="1"/>
</dbReference>
<evidence type="ECO:0000256" key="9">
    <source>
        <dbReference type="ARBA" id="ARBA00022734"/>
    </source>
</evidence>
<organism evidence="26 27">
    <name type="scientific">Populus alba x Populus x berolinensis</name>
    <dbReference type="NCBI Taxonomy" id="444605"/>
    <lineage>
        <taxon>Eukaryota</taxon>
        <taxon>Viridiplantae</taxon>
        <taxon>Streptophyta</taxon>
        <taxon>Embryophyta</taxon>
        <taxon>Tracheophyta</taxon>
        <taxon>Spermatophyta</taxon>
        <taxon>Magnoliopsida</taxon>
        <taxon>eudicotyledons</taxon>
        <taxon>Gunneridae</taxon>
        <taxon>Pentapetalae</taxon>
        <taxon>rosids</taxon>
        <taxon>fabids</taxon>
        <taxon>Malpighiales</taxon>
        <taxon>Salicaceae</taxon>
        <taxon>Saliceae</taxon>
        <taxon>Populus</taxon>
    </lineage>
</organism>
<dbReference type="FunFam" id="2.90.10.30:FF:000003">
    <property type="entry name" value="Os04g0303100 protein"/>
    <property type="match status" value="3"/>
</dbReference>
<dbReference type="Pfam" id="PF00069">
    <property type="entry name" value="Pkinase"/>
    <property type="match status" value="1"/>
</dbReference>
<dbReference type="SMART" id="SM00220">
    <property type="entry name" value="S_TKc"/>
    <property type="match status" value="1"/>
</dbReference>
<evidence type="ECO:0000259" key="25">
    <source>
        <dbReference type="PROSITE" id="PS50948"/>
    </source>
</evidence>
<dbReference type="InterPro" id="IPR008271">
    <property type="entry name" value="Ser/Thr_kinase_AS"/>
</dbReference>
<dbReference type="EMBL" id="JAQIZT010000004">
    <property type="protein sequence ID" value="KAJ7000082.1"/>
    <property type="molecule type" value="Genomic_DNA"/>
</dbReference>
<keyword evidence="12 20" id="KW-0067">ATP-binding</keyword>
<dbReference type="PANTHER" id="PTHR47976">
    <property type="entry name" value="G-TYPE LECTIN S-RECEPTOR-LIKE SERINE/THREONINE-PROTEIN KINASE SD2-5"/>
    <property type="match status" value="1"/>
</dbReference>
<evidence type="ECO:0000256" key="1">
    <source>
        <dbReference type="ARBA" id="ARBA00004479"/>
    </source>
</evidence>
<dbReference type="CDD" id="cd00028">
    <property type="entry name" value="B_lectin"/>
    <property type="match status" value="3"/>
</dbReference>
<feature type="domain" description="Protein kinase" evidence="23">
    <location>
        <begin position="784"/>
        <end position="1058"/>
    </location>
</feature>
<dbReference type="CDD" id="cd00053">
    <property type="entry name" value="EGF"/>
    <property type="match status" value="1"/>
</dbReference>
<feature type="signal peptide" evidence="22">
    <location>
        <begin position="1"/>
        <end position="26"/>
    </location>
</feature>
<dbReference type="PANTHER" id="PTHR47976:SF110">
    <property type="entry name" value="RECEPTOR-LIKE SERINE_THREONINE-PROTEIN KINASE"/>
    <property type="match status" value="1"/>
</dbReference>
<evidence type="ECO:0000256" key="4">
    <source>
        <dbReference type="ARBA" id="ARBA00022536"/>
    </source>
</evidence>
<keyword evidence="8 22" id="KW-0732">Signal</keyword>
<evidence type="ECO:0000256" key="13">
    <source>
        <dbReference type="ARBA" id="ARBA00022989"/>
    </source>
</evidence>
<evidence type="ECO:0000256" key="2">
    <source>
        <dbReference type="ARBA" id="ARBA00012513"/>
    </source>
</evidence>
<accession>A0AAD6W5N3</accession>
<evidence type="ECO:0000256" key="17">
    <source>
        <dbReference type="ARBA" id="ARBA00023180"/>
    </source>
</evidence>
<dbReference type="GO" id="GO:0005524">
    <property type="term" value="F:ATP binding"/>
    <property type="evidence" value="ECO:0007669"/>
    <property type="project" value="UniProtKB-UniRule"/>
</dbReference>
<comment type="catalytic activity">
    <reaction evidence="19">
        <text>L-seryl-[protein] + ATP = O-phospho-L-seryl-[protein] + ADP + H(+)</text>
        <dbReference type="Rhea" id="RHEA:17989"/>
        <dbReference type="Rhea" id="RHEA-COMP:9863"/>
        <dbReference type="Rhea" id="RHEA-COMP:11604"/>
        <dbReference type="ChEBI" id="CHEBI:15378"/>
        <dbReference type="ChEBI" id="CHEBI:29999"/>
        <dbReference type="ChEBI" id="CHEBI:30616"/>
        <dbReference type="ChEBI" id="CHEBI:83421"/>
        <dbReference type="ChEBI" id="CHEBI:456216"/>
        <dbReference type="EC" id="2.7.11.1"/>
    </reaction>
</comment>
<keyword evidence="4" id="KW-0245">EGF-like domain</keyword>
<reference evidence="26 27" key="1">
    <citation type="journal article" date="2023" name="Mol. Ecol. Resour.">
        <title>Chromosome-level genome assembly of a triploid poplar Populus alba 'Berolinensis'.</title>
        <authorList>
            <person name="Chen S."/>
            <person name="Yu Y."/>
            <person name="Wang X."/>
            <person name="Wang S."/>
            <person name="Zhang T."/>
            <person name="Zhou Y."/>
            <person name="He R."/>
            <person name="Meng N."/>
            <person name="Wang Y."/>
            <person name="Liu W."/>
            <person name="Liu Z."/>
            <person name="Liu J."/>
            <person name="Guo Q."/>
            <person name="Huang H."/>
            <person name="Sederoff R.R."/>
            <person name="Wang G."/>
            <person name="Qu G."/>
            <person name="Chen S."/>
        </authorList>
    </citation>
    <scope>NUCLEOTIDE SEQUENCE [LARGE SCALE GENOMIC DNA]</scope>
    <source>
        <strain evidence="26">SC-2020</strain>
    </source>
</reference>
<keyword evidence="7 21" id="KW-0812">Transmembrane</keyword>
<dbReference type="PROSITE" id="PS50948">
    <property type="entry name" value="PAN"/>
    <property type="match status" value="1"/>
</dbReference>
<dbReference type="SUPFAM" id="SSF56112">
    <property type="entry name" value="Protein kinase-like (PK-like)"/>
    <property type="match status" value="1"/>
</dbReference>
<evidence type="ECO:0000259" key="24">
    <source>
        <dbReference type="PROSITE" id="PS50927"/>
    </source>
</evidence>
<evidence type="ECO:0000256" key="8">
    <source>
        <dbReference type="ARBA" id="ARBA00022729"/>
    </source>
</evidence>
<keyword evidence="10 20" id="KW-0547">Nucleotide-binding</keyword>
<dbReference type="PROSITE" id="PS50927">
    <property type="entry name" value="BULB_LECTIN"/>
    <property type="match status" value="3"/>
</dbReference>
<gene>
    <name evidence="26" type="ORF">NC653_010754</name>
</gene>
<dbReference type="Gene3D" id="3.30.200.20">
    <property type="entry name" value="Phosphorylase Kinase, domain 1"/>
    <property type="match status" value="1"/>
</dbReference>
<evidence type="ECO:0000256" key="7">
    <source>
        <dbReference type="ARBA" id="ARBA00022692"/>
    </source>
</evidence>
<keyword evidence="3" id="KW-0723">Serine/threonine-protein kinase</keyword>
<keyword evidence="5" id="KW-0597">Phosphoprotein</keyword>
<evidence type="ECO:0000256" key="10">
    <source>
        <dbReference type="ARBA" id="ARBA00022741"/>
    </source>
</evidence>
<feature type="domain" description="Apple" evidence="25">
    <location>
        <begin position="616"/>
        <end position="705"/>
    </location>
</feature>
<evidence type="ECO:0000256" key="16">
    <source>
        <dbReference type="ARBA" id="ARBA00023170"/>
    </source>
</evidence>
<evidence type="ECO:0000256" key="18">
    <source>
        <dbReference type="ARBA" id="ARBA00047899"/>
    </source>
</evidence>
<name>A0AAD6W5N3_9ROSI</name>
<dbReference type="InterPro" id="IPR003609">
    <property type="entry name" value="Pan_app"/>
</dbReference>
<dbReference type="PROSITE" id="PS50011">
    <property type="entry name" value="PROTEIN_KINASE_DOM"/>
    <property type="match status" value="1"/>
</dbReference>
<protein>
    <recommendedName>
        <fullName evidence="2">non-specific serine/threonine protein kinase</fullName>
        <ecNumber evidence="2">2.7.11.1</ecNumber>
    </recommendedName>
</protein>
<keyword evidence="6" id="KW-0808">Transferase</keyword>
<dbReference type="Pfam" id="PF08276">
    <property type="entry name" value="PAN_2"/>
    <property type="match status" value="1"/>
</dbReference>
<dbReference type="FunFam" id="3.30.200.20:FF:000178">
    <property type="entry name" value="serine/threonine-protein kinase PBS1-like"/>
    <property type="match status" value="1"/>
</dbReference>
<dbReference type="InterPro" id="IPR001480">
    <property type="entry name" value="Bulb-type_lectin_dom"/>
</dbReference>
<evidence type="ECO:0000256" key="20">
    <source>
        <dbReference type="PROSITE-ProRule" id="PRU10141"/>
    </source>
</evidence>
<keyword evidence="15" id="KW-1015">Disulfide bond</keyword>
<evidence type="ECO:0000256" key="12">
    <source>
        <dbReference type="ARBA" id="ARBA00022840"/>
    </source>
</evidence>
<dbReference type="AlphaFoldDB" id="A0AAD6W5N3"/>
<keyword evidence="17" id="KW-0325">Glycoprotein</keyword>
<keyword evidence="27" id="KW-1185">Reference proteome</keyword>
<keyword evidence="11" id="KW-0418">Kinase</keyword>
<dbReference type="EC" id="2.7.11.1" evidence="2"/>
<evidence type="ECO:0000256" key="22">
    <source>
        <dbReference type="SAM" id="SignalP"/>
    </source>
</evidence>
<keyword evidence="16" id="KW-0675">Receptor</keyword>
<feature type="domain" description="Bulb-type lectin" evidence="24">
    <location>
        <begin position="183"/>
        <end position="306"/>
    </location>
</feature>
<dbReference type="InterPro" id="IPR036426">
    <property type="entry name" value="Bulb-type_lectin_dom_sf"/>
</dbReference>
<dbReference type="Pfam" id="PF01453">
    <property type="entry name" value="B_lectin"/>
    <property type="match status" value="3"/>
</dbReference>
<evidence type="ECO:0000256" key="3">
    <source>
        <dbReference type="ARBA" id="ARBA00022527"/>
    </source>
</evidence>
<dbReference type="InterPro" id="IPR000719">
    <property type="entry name" value="Prot_kinase_dom"/>
</dbReference>
<dbReference type="Proteomes" id="UP001164929">
    <property type="component" value="Chromosome 4"/>
</dbReference>
<sequence length="1098" mass="122122">MAMWPLSDILLVQLLIMLSPACFLEAQTSYSTAQNYYPSWTNNLSIPARGFDSYQMILLSEYWSFACGFYSKDQENDSFYFAVVSLNQTYAGAIVNFTLQHVIWLANENKPVGRNATLKLLPEGNLVLRDADGALVWSTNTSNMSVAGIKMMETGMLVLQDHNNKTVWQSFSNTAHVSTSWTNNDPISAMPFNLFKIIMMHGAGFYCGFLSKDRNSFYFAIWKKKSEYSGDDDPEALWLANRNRPVGENATLQFLPDGDLVLRDADGAFVWSTNTSNMSVAGMRMMETGNLELQDHNNKIVWQSFSNTAHVSALWTNNDPISAMPYNLYKIFMMHGAPFSCGFHSKDRNSFYFAIWKQSEVSGDDVPEALWLANRNRPVGENATLHFLPDGDLVLRDADGTFVWSTNTSSMSVAGMRMMETGNLELYDVNNKTVWNSFDHPSDVLLLGNKLVAGQKLVASVSKTNRSEGVFSLSVILQGLFASYQATAPQKYFKFSVLGGIDSLQLSHDESSGNLALLIMSASPDEPNTMLTSTIKYSATAYMKFDPDGHLRIYDGNMIDGVDLLTDMSACDYPTACGNYGLCLNGQCSCPAGFARANTTNDQGNYNCWQMSPTTCENPKSHSLLPLEDVYYFNYVDPEAAVLKGTDMKSCKDACLKNCSCNAALFQYYFNDSHGNCFLPSPVLTLTGDGKERNSYHSNAFIKTSNDGENGSAFTSTINPTSSINPKIIAGSTIGAILVMSLIGGLCIMVWRKKRDLEEGMEDLNQLSGMPMRFTYQELRVATWDFEKKLGGGGFGSVFEGILENGEKIAVKRLDALGQGQKEFLAEVKSIGSIHHVSLARLIGFCADKLHTLLVYEFMCCGSLDKWIFCREPLLHPLDFQTRRNIIMDVAKGLAYLHEECRQRIVHLDIKPQNILLDENLHAKISDFGLSKLIDRDQSQVVTTMRGTPGYLAPELFSSVITEKADVYSFGIVVMEVVCGKKNLDRSQPAECMHLLPILMKRAQEDQLIDMVDNSSEDMQLHRLEAAEMMRVAIWCLQSDHTRRPSMSTVVKVLEGTMGVEADLDYCLQNATTMAAIRREAELGSTATLLPSLLSGPR</sequence>
<dbReference type="Gene3D" id="2.90.10.10">
    <property type="entry name" value="Bulb-type lectin domain"/>
    <property type="match status" value="3"/>
</dbReference>
<feature type="domain" description="Bulb-type lectin" evidence="24">
    <location>
        <begin position="317"/>
        <end position="439"/>
    </location>
</feature>
<evidence type="ECO:0000256" key="21">
    <source>
        <dbReference type="SAM" id="Phobius"/>
    </source>
</evidence>
<dbReference type="GO" id="GO:0030246">
    <property type="term" value="F:carbohydrate binding"/>
    <property type="evidence" value="ECO:0007669"/>
    <property type="project" value="UniProtKB-KW"/>
</dbReference>
<dbReference type="FunFam" id="1.10.510.10:FF:000248">
    <property type="entry name" value="S-receptor-like kinase 5"/>
    <property type="match status" value="1"/>
</dbReference>
<feature type="chain" id="PRO_5041981666" description="non-specific serine/threonine protein kinase" evidence="22">
    <location>
        <begin position="27"/>
        <end position="1098"/>
    </location>
</feature>
<keyword evidence="14 21" id="KW-0472">Membrane</keyword>
<keyword evidence="13 21" id="KW-1133">Transmembrane helix</keyword>
<dbReference type="GO" id="GO:0016020">
    <property type="term" value="C:membrane"/>
    <property type="evidence" value="ECO:0007669"/>
    <property type="project" value="UniProtKB-SubCell"/>
</dbReference>
<dbReference type="PROSITE" id="PS00107">
    <property type="entry name" value="PROTEIN_KINASE_ATP"/>
    <property type="match status" value="1"/>
</dbReference>
<evidence type="ECO:0000259" key="23">
    <source>
        <dbReference type="PROSITE" id="PS50011"/>
    </source>
</evidence>
<dbReference type="InterPro" id="IPR011009">
    <property type="entry name" value="Kinase-like_dom_sf"/>
</dbReference>
<evidence type="ECO:0000256" key="5">
    <source>
        <dbReference type="ARBA" id="ARBA00022553"/>
    </source>
</evidence>
<evidence type="ECO:0000256" key="19">
    <source>
        <dbReference type="ARBA" id="ARBA00048679"/>
    </source>
</evidence>
<dbReference type="SUPFAM" id="SSF51110">
    <property type="entry name" value="alpha-D-mannose-specific plant lectins"/>
    <property type="match status" value="3"/>
</dbReference>
<dbReference type="GO" id="GO:0004674">
    <property type="term" value="F:protein serine/threonine kinase activity"/>
    <property type="evidence" value="ECO:0007669"/>
    <property type="project" value="UniProtKB-KW"/>
</dbReference>
<evidence type="ECO:0000313" key="26">
    <source>
        <dbReference type="EMBL" id="KAJ7000082.1"/>
    </source>
</evidence>
<dbReference type="InterPro" id="IPR017441">
    <property type="entry name" value="Protein_kinase_ATP_BS"/>
</dbReference>
<evidence type="ECO:0000256" key="6">
    <source>
        <dbReference type="ARBA" id="ARBA00022679"/>
    </source>
</evidence>
<feature type="transmembrane region" description="Helical" evidence="21">
    <location>
        <begin position="728"/>
        <end position="751"/>
    </location>
</feature>